<proteinExistence type="predicted"/>
<dbReference type="EMBL" id="JAHLUH010000009">
    <property type="protein sequence ID" value="KAG7726370.1"/>
    <property type="molecule type" value="Genomic_DNA"/>
</dbReference>
<name>A0AAN6D529_9ASCO</name>
<sequence>MSDSRSHLLSQIPLIVMPGKYSKPHPVTLPYDFEQLPTSTQVFRQQELDALISQLDDLRENQQRMADQVRERYGKTALTSRSQPFNDWEQNIRRVAPGYFGADGKVSIMTPTRHHGDAGKRQQERELYAEVSALGTTQKSAEDCESQLTGANYDLANLRIE</sequence>
<dbReference type="AlphaFoldDB" id="A0AAN6D529"/>
<accession>A0AAN6D529</accession>
<evidence type="ECO:0000313" key="2">
    <source>
        <dbReference type="Proteomes" id="UP000738402"/>
    </source>
</evidence>
<comment type="caution">
    <text evidence="1">The sequence shown here is derived from an EMBL/GenBank/DDBJ whole genome shotgun (WGS) entry which is preliminary data.</text>
</comment>
<reference evidence="1" key="1">
    <citation type="journal article" date="2021" name="G3 (Bethesda)">
        <title>Genomic diversity, chromosomal rearrangements, and interspecies hybridization in the ogataea polymorpha species complex.</title>
        <authorList>
            <person name="Hanson S.J."/>
            <person name="Cinneide E.O."/>
            <person name="Salzberg L.I."/>
            <person name="Wolfe K.H."/>
            <person name="McGowan J."/>
            <person name="Fitzpatrick D.A."/>
            <person name="Matlin K."/>
        </authorList>
    </citation>
    <scope>NUCLEOTIDE SEQUENCE</scope>
    <source>
        <strain evidence="1">83-405-1</strain>
    </source>
</reference>
<evidence type="ECO:0000313" key="1">
    <source>
        <dbReference type="EMBL" id="KAG7726370.1"/>
    </source>
</evidence>
<protein>
    <submittedName>
        <fullName evidence="1">Uncharacterized protein</fullName>
    </submittedName>
</protein>
<gene>
    <name evidence="1" type="ORF">KL933_003301</name>
</gene>
<dbReference type="Proteomes" id="UP000738402">
    <property type="component" value="Unassembled WGS sequence"/>
</dbReference>
<organism evidence="1 2">
    <name type="scientific">Ogataea haglerorum</name>
    <dbReference type="NCBI Taxonomy" id="1937702"/>
    <lineage>
        <taxon>Eukaryota</taxon>
        <taxon>Fungi</taxon>
        <taxon>Dikarya</taxon>
        <taxon>Ascomycota</taxon>
        <taxon>Saccharomycotina</taxon>
        <taxon>Pichiomycetes</taxon>
        <taxon>Pichiales</taxon>
        <taxon>Pichiaceae</taxon>
        <taxon>Ogataea</taxon>
    </lineage>
</organism>